<evidence type="ECO:0000313" key="2">
    <source>
        <dbReference type="Proteomes" id="UP000095280"/>
    </source>
</evidence>
<organism evidence="2 3">
    <name type="scientific">Macrostomum lignano</name>
    <dbReference type="NCBI Taxonomy" id="282301"/>
    <lineage>
        <taxon>Eukaryota</taxon>
        <taxon>Metazoa</taxon>
        <taxon>Spiralia</taxon>
        <taxon>Lophotrochozoa</taxon>
        <taxon>Platyhelminthes</taxon>
        <taxon>Rhabditophora</taxon>
        <taxon>Macrostomorpha</taxon>
        <taxon>Macrostomida</taxon>
        <taxon>Macrostomidae</taxon>
        <taxon>Macrostomum</taxon>
    </lineage>
</organism>
<reference evidence="3" key="1">
    <citation type="submission" date="2016-11" db="UniProtKB">
        <authorList>
            <consortium name="WormBaseParasite"/>
        </authorList>
    </citation>
    <scope>IDENTIFICATION</scope>
</reference>
<protein>
    <submittedName>
        <fullName evidence="3">MFS domain-containing protein</fullName>
    </submittedName>
</protein>
<keyword evidence="1" id="KW-1133">Transmembrane helix</keyword>
<dbReference type="Proteomes" id="UP000095280">
    <property type="component" value="Unplaced"/>
</dbReference>
<keyword evidence="1" id="KW-0812">Transmembrane</keyword>
<dbReference type="WBParaSite" id="maker-unitig_38096-snap-gene-0.2-mRNA-1">
    <property type="protein sequence ID" value="maker-unitig_38096-snap-gene-0.2-mRNA-1"/>
    <property type="gene ID" value="maker-unitig_38096-snap-gene-0.2"/>
</dbReference>
<evidence type="ECO:0000313" key="3">
    <source>
        <dbReference type="WBParaSite" id="maker-unitig_38096-snap-gene-0.2-mRNA-1"/>
    </source>
</evidence>
<keyword evidence="2" id="KW-1185">Reference proteome</keyword>
<keyword evidence="1" id="KW-0472">Membrane</keyword>
<proteinExistence type="predicted"/>
<accession>A0A1I8FKR6</accession>
<evidence type="ECO:0000256" key="1">
    <source>
        <dbReference type="SAM" id="Phobius"/>
    </source>
</evidence>
<dbReference type="AlphaFoldDB" id="A0A1I8FKR6"/>
<name>A0A1I8FKR6_9PLAT</name>
<feature type="transmembrane region" description="Helical" evidence="1">
    <location>
        <begin position="176"/>
        <end position="194"/>
    </location>
</feature>
<sequence length="376" mass="39824">SGRNRCTPGLGIGPTVTPTAACCLGNQVRGAGHSPRPPEDGGPLPAWRVHHRRQWWLLWPAASAFFGTKEIAAEVKQAKTNVGERRRRLKTATACWPRSGAASPTGPTRLLMLSFMLSSLAIQTVQNSLALYSTIYSLKMKPHLKFAIAVVMVNGHPGHPIGVLSDVRRLVGKKRVFIIGLALILACLPCRHLFVPVQIRMTGRSKCGHDQYPNDAESQVCMERSPNCPILHRRNLDKRMLKAAAAGRIALNLKQHGLCLGSRVLWTAGAHLLRAKRTGTAEAAERRAVNGGGGPSRLAGIVGCMLHAPGGPGAAGAAAPTAPPIPDGRLQEEAAVVPTSLASSQSGGAAAPRVIENLPMDPLPISIVVAKMAAFP</sequence>